<organism evidence="2 3">
    <name type="scientific">Apolygus lucorum</name>
    <name type="common">Small green plant bug</name>
    <name type="synonym">Lygocoris lucorum</name>
    <dbReference type="NCBI Taxonomy" id="248454"/>
    <lineage>
        <taxon>Eukaryota</taxon>
        <taxon>Metazoa</taxon>
        <taxon>Ecdysozoa</taxon>
        <taxon>Arthropoda</taxon>
        <taxon>Hexapoda</taxon>
        <taxon>Insecta</taxon>
        <taxon>Pterygota</taxon>
        <taxon>Neoptera</taxon>
        <taxon>Paraneoptera</taxon>
        <taxon>Hemiptera</taxon>
        <taxon>Heteroptera</taxon>
        <taxon>Panheteroptera</taxon>
        <taxon>Cimicomorpha</taxon>
        <taxon>Miridae</taxon>
        <taxon>Mirini</taxon>
        <taxon>Apolygus</taxon>
    </lineage>
</organism>
<dbReference type="Proteomes" id="UP000466442">
    <property type="component" value="Linkage Group LG9"/>
</dbReference>
<protein>
    <submittedName>
        <fullName evidence="2">Uncharacterized protein</fullName>
    </submittedName>
</protein>
<proteinExistence type="predicted"/>
<name>A0A8S9XDA6_APOLU</name>
<keyword evidence="3" id="KW-1185">Reference proteome</keyword>
<evidence type="ECO:0000313" key="3">
    <source>
        <dbReference type="Proteomes" id="UP000466442"/>
    </source>
</evidence>
<dbReference type="AlphaFoldDB" id="A0A8S9XDA6"/>
<sequence length="311" mass="36111">MRAAFILIVTWMTILAVSGRERFVVFPIGHVTVNPRKAEAFVAALNGLLDAFNNRDTHAYFTSLDYLEALFKETNNEELWPEVSKEIDEGLRERGRSFLIEEMLEFKRRIREEEDWNKKHPGSINNLFVPFRHHLLHSEEHPGQTLYPGGDHYGPFREQLVLMDKNRGHLVNPPRIHLLRDEVELDDPTMPELRIQGFKMDKNRGHLVDPPRIHLLRDEVELDDPTMPELRIQGFKDHRKHVSSPPLHQPKKETATTVRGPYRKKSLDCVWIATAAEILSPWWMLKMPGIVEEKRCCCTAVTEPLCRVPGP</sequence>
<dbReference type="EMBL" id="WIXP02000009">
    <property type="protein sequence ID" value="KAF6205555.1"/>
    <property type="molecule type" value="Genomic_DNA"/>
</dbReference>
<keyword evidence="1" id="KW-0732">Signal</keyword>
<gene>
    <name evidence="2" type="ORF">GE061_019728</name>
</gene>
<evidence type="ECO:0000256" key="1">
    <source>
        <dbReference type="SAM" id="SignalP"/>
    </source>
</evidence>
<feature type="signal peptide" evidence="1">
    <location>
        <begin position="1"/>
        <end position="19"/>
    </location>
</feature>
<reference evidence="2" key="1">
    <citation type="journal article" date="2021" name="Mol. Ecol. Resour.">
        <title>Apolygus lucorum genome provides insights into omnivorousness and mesophyll feeding.</title>
        <authorList>
            <person name="Liu Y."/>
            <person name="Liu H."/>
            <person name="Wang H."/>
            <person name="Huang T."/>
            <person name="Liu B."/>
            <person name="Yang B."/>
            <person name="Yin L."/>
            <person name="Li B."/>
            <person name="Zhang Y."/>
            <person name="Zhang S."/>
            <person name="Jiang F."/>
            <person name="Zhang X."/>
            <person name="Ren Y."/>
            <person name="Wang B."/>
            <person name="Wang S."/>
            <person name="Lu Y."/>
            <person name="Wu K."/>
            <person name="Fan W."/>
            <person name="Wang G."/>
        </authorList>
    </citation>
    <scope>NUCLEOTIDE SEQUENCE</scope>
    <source>
        <strain evidence="2">12Hb</strain>
    </source>
</reference>
<feature type="chain" id="PRO_5035823001" evidence="1">
    <location>
        <begin position="20"/>
        <end position="311"/>
    </location>
</feature>
<accession>A0A8S9XDA6</accession>
<evidence type="ECO:0000313" key="2">
    <source>
        <dbReference type="EMBL" id="KAF6205555.1"/>
    </source>
</evidence>
<comment type="caution">
    <text evidence="2">The sequence shown here is derived from an EMBL/GenBank/DDBJ whole genome shotgun (WGS) entry which is preliminary data.</text>
</comment>